<organism evidence="1 2">
    <name type="scientific">Allosphingosinicella ginsenosidimutans</name>
    <dbReference type="NCBI Taxonomy" id="1176539"/>
    <lineage>
        <taxon>Bacteria</taxon>
        <taxon>Pseudomonadati</taxon>
        <taxon>Pseudomonadota</taxon>
        <taxon>Alphaproteobacteria</taxon>
        <taxon>Sphingomonadales</taxon>
        <taxon>Sphingomonadaceae</taxon>
        <taxon>Allosphingosinicella</taxon>
    </lineage>
</organism>
<keyword evidence="2" id="KW-1185">Reference proteome</keyword>
<dbReference type="Gene3D" id="3.30.160.150">
    <property type="entry name" value="Lipoprotein like domain"/>
    <property type="match status" value="1"/>
</dbReference>
<sequence>MRRTAALAAALALAGCGLHPLYTGGAGGPIAQSLRSVEVAPIPGRDGWLVRNALADRLQHPQGAPAHYRLEVELEDNIAGFGIRSDDAVTRERRTLRARFRLIEAGRGTVVLDATAGSDAGVDVVGSEYATVAAEQTALEHLATEVADQIVSRVALYTARTTGEPAATPQGQ</sequence>
<proteinExistence type="predicted"/>
<comment type="caution">
    <text evidence="1">The sequence shown here is derived from an EMBL/GenBank/DDBJ whole genome shotgun (WGS) entry which is preliminary data.</text>
</comment>
<dbReference type="AlphaFoldDB" id="A0A5C6TS45"/>
<dbReference type="RefSeq" id="WP_147042683.1">
    <property type="nucleotide sequence ID" value="NZ_BAABIR010000006.1"/>
</dbReference>
<evidence type="ECO:0000313" key="2">
    <source>
        <dbReference type="Proteomes" id="UP000321249"/>
    </source>
</evidence>
<dbReference type="EMBL" id="VOQQ01000001">
    <property type="protein sequence ID" value="TXC63272.1"/>
    <property type="molecule type" value="Genomic_DNA"/>
</dbReference>
<accession>A0A5C6TS45</accession>
<protein>
    <recommendedName>
        <fullName evidence="3">LPS-assembly lipoprotein</fullName>
    </recommendedName>
</protein>
<gene>
    <name evidence="1" type="ORF">FRZ32_06105</name>
</gene>
<dbReference type="GO" id="GO:0043165">
    <property type="term" value="P:Gram-negative-bacterium-type cell outer membrane assembly"/>
    <property type="evidence" value="ECO:0007669"/>
    <property type="project" value="InterPro"/>
</dbReference>
<name>A0A5C6TS45_9SPHN</name>
<dbReference type="OrthoDB" id="7471538at2"/>
<dbReference type="GO" id="GO:0019867">
    <property type="term" value="C:outer membrane"/>
    <property type="evidence" value="ECO:0007669"/>
    <property type="project" value="InterPro"/>
</dbReference>
<evidence type="ECO:0008006" key="3">
    <source>
        <dbReference type="Google" id="ProtNLM"/>
    </source>
</evidence>
<reference evidence="1 2" key="1">
    <citation type="journal article" date="2015" name="J. Microbiol.">
        <title>Sphingosinicella ginsenosidimutans sp. nov., with ginsenoside converting activity.</title>
        <authorList>
            <person name="Kim J.K."/>
            <person name="Kang M.S."/>
            <person name="Park S.C."/>
            <person name="Kim K.M."/>
            <person name="Choi K."/>
            <person name="Yoon M.H."/>
            <person name="Im W.T."/>
        </authorList>
    </citation>
    <scope>NUCLEOTIDE SEQUENCE [LARGE SCALE GENOMIC DNA]</scope>
    <source>
        <strain evidence="1 2">BS-11</strain>
    </source>
</reference>
<evidence type="ECO:0000313" key="1">
    <source>
        <dbReference type="EMBL" id="TXC63272.1"/>
    </source>
</evidence>
<dbReference type="Proteomes" id="UP000321249">
    <property type="component" value="Unassembled WGS sequence"/>
</dbReference>
<dbReference type="InterPro" id="IPR007485">
    <property type="entry name" value="LPS_assembly_LptE"/>
</dbReference>
<dbReference type="Pfam" id="PF04390">
    <property type="entry name" value="LptE"/>
    <property type="match status" value="1"/>
</dbReference>
<dbReference type="PROSITE" id="PS51257">
    <property type="entry name" value="PROKAR_LIPOPROTEIN"/>
    <property type="match status" value="1"/>
</dbReference>